<name>A0A0U3C7C9_CAMJU</name>
<proteinExistence type="predicted"/>
<dbReference type="SUPFAM" id="SSF53448">
    <property type="entry name" value="Nucleotide-diphospho-sugar transferases"/>
    <property type="match status" value="1"/>
</dbReference>
<dbReference type="EMBL" id="KT868844">
    <property type="protein sequence ID" value="ALT31901.1"/>
    <property type="molecule type" value="Genomic_DNA"/>
</dbReference>
<dbReference type="Gene3D" id="3.90.550.10">
    <property type="entry name" value="Spore Coat Polysaccharide Biosynthesis Protein SpsA, Chain A"/>
    <property type="match status" value="1"/>
</dbReference>
<evidence type="ECO:0000259" key="1">
    <source>
        <dbReference type="Pfam" id="PF00535"/>
    </source>
</evidence>
<dbReference type="CDD" id="cd00761">
    <property type="entry name" value="Glyco_tranf_GTA_type"/>
    <property type="match status" value="1"/>
</dbReference>
<dbReference type="Pfam" id="PF00535">
    <property type="entry name" value="Glycos_transf_2"/>
    <property type="match status" value="1"/>
</dbReference>
<dbReference type="PANTHER" id="PTHR22916:SF3">
    <property type="entry name" value="UDP-GLCNAC:BETAGAL BETA-1,3-N-ACETYLGLUCOSAMINYLTRANSFERASE-LIKE PROTEIN 1"/>
    <property type="match status" value="1"/>
</dbReference>
<sequence length="754" mass="90411">MQKIISTKTIGVVIPIYNVEKYLKECLDSVINQTYANLEIILVNDGSTDENSLNIAKEYTLKDKRIILFDKKNGGLSSARNLGIEYFSREYKLKNKTQTIKENSLIEFNIDGNNPYEVYTVYKSYKAFNNEQDLTKFTYPIIDYIIFLDSDDYWELNCIEECVPRMDGVDVVWFDAKVFLDGIDFSNWKSNIKWLDFKQEVVIDKDDWLKRMYDYKMKWFYFSWQGMINFNFLKNIKLKFIDYIVQEDDHFGILLFSQMKYCYILPRELYFYRIRSNSIMAYQGKITSKNIPMFFQEYLHYFNDDAVLTRNYFHTSSHVKTCIALLDFFKKQNDKVLTKSLFKYLLPTYIKNAYEIIHFSKDPLDLLSNVGMIKNYMQEYNIKPHGVEFRFKNELAYKTGGIILKSCKSWREIFGLPISICKIIKQDKNDKILFKKRIERNPYAVLPQMSEYEDDYKIEHLKKHLTYKIGVAFLKWHNYRYIGGYFGFLFATLKIFIEHSYKKNKKNNLLVDLWQADIGQKVSHMDFEIKKIGETLRYNLESINHKLSYFGMFGVDLQNSLLREEDMKLIYARLKEMRIPCSLYKDILCKKCIFIDTSGQYIEMCNFLSQFDNIKLYVFEPNLLIFSLLERQKKYNFNIFNFSLGYEANNENILKKDLVLLLNNQESLEFVSSEIKDIQKFIKEVCLDDYELKILRLKIDKAGWYFLNKIIEKRLYMQFSFVICDFFEDYFKEIYRDLLEKEIQENSIYNIILN</sequence>
<reference evidence="2" key="1">
    <citation type="journal article" date="2015" name="PLoS ONE">
        <title>Updated Campylobacter jejuni Capsule PCR Multiplex Typing System and Its Application to Clinical Isolates from South and Southeast Asia.</title>
        <authorList>
            <person name="Poly F."/>
            <person name="Serichantalergs O."/>
            <person name="Kuroiwa J."/>
            <person name="Pootong P."/>
            <person name="Mason C."/>
            <person name="Guerry P."/>
            <person name="Parker C.T."/>
        </authorList>
    </citation>
    <scope>NUCLEOTIDE SEQUENCE</scope>
    <source>
        <strain evidence="2">HS9</strain>
    </source>
</reference>
<evidence type="ECO:0000313" key="2">
    <source>
        <dbReference type="EMBL" id="ALT31901.1"/>
    </source>
</evidence>
<dbReference type="AlphaFoldDB" id="A0A0U3C7C9"/>
<dbReference type="InterPro" id="IPR029044">
    <property type="entry name" value="Nucleotide-diphossugar_trans"/>
</dbReference>
<organism evidence="2">
    <name type="scientific">Campylobacter jejuni subsp. jejuni</name>
    <dbReference type="NCBI Taxonomy" id="32022"/>
    <lineage>
        <taxon>Bacteria</taxon>
        <taxon>Pseudomonadati</taxon>
        <taxon>Campylobacterota</taxon>
        <taxon>Epsilonproteobacteria</taxon>
        <taxon>Campylobacterales</taxon>
        <taxon>Campylobacteraceae</taxon>
        <taxon>Campylobacter</taxon>
    </lineage>
</organism>
<dbReference type="PANTHER" id="PTHR22916">
    <property type="entry name" value="GLYCOSYLTRANSFERASE"/>
    <property type="match status" value="1"/>
</dbReference>
<accession>A0A0U3C7C9</accession>
<keyword evidence="2" id="KW-0328">Glycosyltransferase</keyword>
<feature type="domain" description="Glycosyltransferase 2-like" evidence="1">
    <location>
        <begin position="12"/>
        <end position="91"/>
    </location>
</feature>
<dbReference type="GO" id="GO:0016758">
    <property type="term" value="F:hexosyltransferase activity"/>
    <property type="evidence" value="ECO:0007669"/>
    <property type="project" value="UniProtKB-ARBA"/>
</dbReference>
<protein>
    <submittedName>
        <fullName evidence="2">Beta-1,3-galactosyltransferase/beta-1, 4-galactosyltransferase</fullName>
    </submittedName>
</protein>
<keyword evidence="2" id="KW-0808">Transferase</keyword>
<dbReference type="InterPro" id="IPR001173">
    <property type="entry name" value="Glyco_trans_2-like"/>
</dbReference>